<dbReference type="InterPro" id="IPR015003">
    <property type="entry name" value="DUF1853"/>
</dbReference>
<gene>
    <name evidence="1" type="ORF">MKW35_15795</name>
</gene>
<accession>A0ABS9RMB1</accession>
<evidence type="ECO:0000313" key="2">
    <source>
        <dbReference type="Proteomes" id="UP001156141"/>
    </source>
</evidence>
<reference evidence="1" key="1">
    <citation type="submission" date="2022-02" db="EMBL/GenBank/DDBJ databases">
        <title>Aestuariibaculum sp., a marine bacterium isolated from sediment in Guangxi.</title>
        <authorList>
            <person name="Ying J."/>
        </authorList>
    </citation>
    <scope>NUCLEOTIDE SEQUENCE</scope>
    <source>
        <strain evidence="1">L182</strain>
    </source>
</reference>
<protein>
    <submittedName>
        <fullName evidence="1">DUF1853 family protein</fullName>
    </submittedName>
</protein>
<dbReference type="EMBL" id="JAKVQD010000010">
    <property type="protein sequence ID" value="MCH4554091.1"/>
    <property type="molecule type" value="Genomic_DNA"/>
</dbReference>
<proteinExistence type="predicted"/>
<dbReference type="Proteomes" id="UP001156141">
    <property type="component" value="Unassembled WGS sequence"/>
</dbReference>
<dbReference type="Pfam" id="PF08907">
    <property type="entry name" value="DUF1853"/>
    <property type="match status" value="1"/>
</dbReference>
<name>A0ABS9RMB1_9FLAO</name>
<comment type="caution">
    <text evidence="1">The sequence shown here is derived from an EMBL/GenBank/DDBJ whole genome shotgun (WGS) entry which is preliminary data.</text>
</comment>
<evidence type="ECO:0000313" key="1">
    <source>
        <dbReference type="EMBL" id="MCH4554091.1"/>
    </source>
</evidence>
<dbReference type="RefSeq" id="WP_240575411.1">
    <property type="nucleotide sequence ID" value="NZ_CP136709.1"/>
</dbReference>
<sequence length="272" mass="32348">MHHKTKETQLQYQGYANTPLLWNDRKVYNLKQLEFTSETTERFTEVLPDTMRLGKRVERFVSHELSHDASIDILAENIQIQQDKLTLGELDVLLLHNNQPVHLEIVYKFYLYDARVGASELEHWIGPNRSDTLVKKLDKLKDKQLPLLFNSHTMPVLERLNLTPNDILQRVWFKAQLFTPYQDYDIAFNLLNKACLKGFYIRPYQLKLFVDCKFNIPNKINWLQEIEVRVNWLNYNAFFEAVSVIINNKTSPLCWLKFPNGNIQKFFVVWWD</sequence>
<keyword evidence="2" id="KW-1185">Reference proteome</keyword>
<organism evidence="1 2">
    <name type="scientific">Aestuariibaculum lutulentum</name>
    <dbReference type="NCBI Taxonomy" id="2920935"/>
    <lineage>
        <taxon>Bacteria</taxon>
        <taxon>Pseudomonadati</taxon>
        <taxon>Bacteroidota</taxon>
        <taxon>Flavobacteriia</taxon>
        <taxon>Flavobacteriales</taxon>
        <taxon>Flavobacteriaceae</taxon>
    </lineage>
</organism>